<dbReference type="Proteomes" id="UP001642464">
    <property type="component" value="Unassembled WGS sequence"/>
</dbReference>
<organism evidence="1 2">
    <name type="scientific">Durusdinium trenchii</name>
    <dbReference type="NCBI Taxonomy" id="1381693"/>
    <lineage>
        <taxon>Eukaryota</taxon>
        <taxon>Sar</taxon>
        <taxon>Alveolata</taxon>
        <taxon>Dinophyceae</taxon>
        <taxon>Suessiales</taxon>
        <taxon>Symbiodiniaceae</taxon>
        <taxon>Durusdinium</taxon>
    </lineage>
</organism>
<sequence>ETEGMYSNFVGFVSLVTSSSVISSMTSLVGALHRSRSEETQQLGMLRRFLRQNQVDPGLSERIMRFLQYTYHAKNSMGSDNPQILSLLSQQLQNELQYERYKHVLDRVLFLKRLIEQEELSTQQGQVLQKISMAVVVVDAAEDDTVFCAGGLAEACFFILQGSLRYTQVERPTVLLQNAGAAAEMTLWTEWTFVGDLVSTSFSKIAAIQVDDFERCIVSSPELQHEAHGYAAEYIEALNELELLSDLWRFGHRHSLRDFVKHRTGRPSILQRGLKLVPKRWVSWRSWLWPSRVAPEKSPSRSPSGR</sequence>
<name>A0ABP0I5D7_9DINO</name>
<comment type="caution">
    <text evidence="1">The sequence shown here is derived from an EMBL/GenBank/DDBJ whole genome shotgun (WGS) entry which is preliminary data.</text>
</comment>
<keyword evidence="2" id="KW-1185">Reference proteome</keyword>
<dbReference type="GO" id="GO:0034220">
    <property type="term" value="P:monoatomic ion transmembrane transport"/>
    <property type="evidence" value="ECO:0007669"/>
    <property type="project" value="UniProtKB-KW"/>
</dbReference>
<keyword evidence="1" id="KW-0406">Ion transport</keyword>
<dbReference type="SUPFAM" id="SSF51206">
    <property type="entry name" value="cAMP-binding domain-like"/>
    <property type="match status" value="1"/>
</dbReference>
<feature type="non-terminal residue" evidence="1">
    <location>
        <position position="1"/>
    </location>
</feature>
<dbReference type="PANTHER" id="PTHR10217:SF435">
    <property type="entry name" value="POTASSIUM VOLTAGE-GATED CHANNEL PROTEIN EAG"/>
    <property type="match status" value="1"/>
</dbReference>
<dbReference type="InterPro" id="IPR018490">
    <property type="entry name" value="cNMP-bd_dom_sf"/>
</dbReference>
<dbReference type="Gene3D" id="1.10.287.630">
    <property type="entry name" value="Helix hairpin bin"/>
    <property type="match status" value="1"/>
</dbReference>
<dbReference type="EMBL" id="CAXAMM010002603">
    <property type="protein sequence ID" value="CAK8996787.1"/>
    <property type="molecule type" value="Genomic_DNA"/>
</dbReference>
<dbReference type="Gene3D" id="2.60.120.10">
    <property type="entry name" value="Jelly Rolls"/>
    <property type="match status" value="1"/>
</dbReference>
<dbReference type="PANTHER" id="PTHR10217">
    <property type="entry name" value="VOLTAGE AND LIGAND GATED POTASSIUM CHANNEL"/>
    <property type="match status" value="1"/>
</dbReference>
<accession>A0ABP0I5D7</accession>
<reference evidence="1 2" key="1">
    <citation type="submission" date="2024-02" db="EMBL/GenBank/DDBJ databases">
        <authorList>
            <person name="Chen Y."/>
            <person name="Shah S."/>
            <person name="Dougan E. K."/>
            <person name="Thang M."/>
            <person name="Chan C."/>
        </authorList>
    </citation>
    <scope>NUCLEOTIDE SEQUENCE [LARGE SCALE GENOMIC DNA]</scope>
</reference>
<gene>
    <name evidence="1" type="ORF">SCF082_LOCUS4935</name>
</gene>
<protein>
    <submittedName>
        <fullName evidence="1">Potassium voltage-gated channel subfamily H member 5 (Ether-a-go-go potassium channel 2) (REAG2) (Voltage-gated potassium channel subunit Kv10.2)</fullName>
    </submittedName>
</protein>
<dbReference type="InterPro" id="IPR014710">
    <property type="entry name" value="RmlC-like_jellyroll"/>
</dbReference>
<proteinExistence type="predicted"/>
<keyword evidence="1" id="KW-0813">Transport</keyword>
<evidence type="ECO:0000313" key="2">
    <source>
        <dbReference type="Proteomes" id="UP001642464"/>
    </source>
</evidence>
<keyword evidence="1" id="KW-0407">Ion channel</keyword>
<evidence type="ECO:0000313" key="1">
    <source>
        <dbReference type="EMBL" id="CAK8996787.1"/>
    </source>
</evidence>
<dbReference type="InterPro" id="IPR050818">
    <property type="entry name" value="KCNH_animal-type"/>
</dbReference>